<dbReference type="RefSeq" id="WP_067641031.1">
    <property type="nucleotide sequence ID" value="NZ_JAAXOM010000004.1"/>
</dbReference>
<protein>
    <submittedName>
        <fullName evidence="1">Uncharacterized protein</fullName>
    </submittedName>
</protein>
<gene>
    <name evidence="1" type="ORF">HGA10_16080</name>
</gene>
<reference evidence="1 2" key="1">
    <citation type="submission" date="2020-04" db="EMBL/GenBank/DDBJ databases">
        <title>MicrobeNet Type strains.</title>
        <authorList>
            <person name="Nicholson A.C."/>
        </authorList>
    </citation>
    <scope>NUCLEOTIDE SEQUENCE [LARGE SCALE GENOMIC DNA]</scope>
    <source>
        <strain evidence="1 2">DSM 44960</strain>
    </source>
</reference>
<proteinExistence type="predicted"/>
<evidence type="ECO:0000313" key="1">
    <source>
        <dbReference type="EMBL" id="NKX88819.1"/>
    </source>
</evidence>
<dbReference type="AlphaFoldDB" id="A0A846W682"/>
<dbReference type="Proteomes" id="UP000572007">
    <property type="component" value="Unassembled WGS sequence"/>
</dbReference>
<dbReference type="EMBL" id="JAAXOM010000004">
    <property type="protein sequence ID" value="NKX88819.1"/>
    <property type="molecule type" value="Genomic_DNA"/>
</dbReference>
<organism evidence="1 2">
    <name type="scientific">Nocardia coubleae</name>
    <dbReference type="NCBI Taxonomy" id="356147"/>
    <lineage>
        <taxon>Bacteria</taxon>
        <taxon>Bacillati</taxon>
        <taxon>Actinomycetota</taxon>
        <taxon>Actinomycetes</taxon>
        <taxon>Mycobacteriales</taxon>
        <taxon>Nocardiaceae</taxon>
        <taxon>Nocardia</taxon>
    </lineage>
</organism>
<comment type="caution">
    <text evidence="1">The sequence shown here is derived from an EMBL/GenBank/DDBJ whole genome shotgun (WGS) entry which is preliminary data.</text>
</comment>
<keyword evidence="2" id="KW-1185">Reference proteome</keyword>
<accession>A0A846W682</accession>
<sequence length="90" mass="9576">MTDAASVVVAYTHLFPGLELELPGDRFDLVFADGSEAAAILTEAGGDPAILVDAYRTQAGTEIAETLWPVRRSAGDERRVKLGKALRSTS</sequence>
<name>A0A846W682_9NOCA</name>
<evidence type="ECO:0000313" key="2">
    <source>
        <dbReference type="Proteomes" id="UP000572007"/>
    </source>
</evidence>